<comment type="caution">
    <text evidence="2">The sequence shown here is derived from an EMBL/GenBank/DDBJ whole genome shotgun (WGS) entry which is preliminary data.</text>
</comment>
<evidence type="ECO:0000256" key="1">
    <source>
        <dbReference type="SAM" id="MobiDB-lite"/>
    </source>
</evidence>
<feature type="compositionally biased region" description="Basic and acidic residues" evidence="1">
    <location>
        <begin position="506"/>
        <end position="528"/>
    </location>
</feature>
<keyword evidence="3" id="KW-1185">Reference proteome</keyword>
<dbReference type="AlphaFoldDB" id="A0A0V0QEI0"/>
<evidence type="ECO:0000313" key="3">
    <source>
        <dbReference type="Proteomes" id="UP000054937"/>
    </source>
</evidence>
<dbReference type="OMA" id="VEEPKMY"/>
<dbReference type="Proteomes" id="UP000054937">
    <property type="component" value="Unassembled WGS sequence"/>
</dbReference>
<dbReference type="Gene3D" id="3.80.10.10">
    <property type="entry name" value="Ribonuclease Inhibitor"/>
    <property type="match status" value="1"/>
</dbReference>
<dbReference type="InterPro" id="IPR032675">
    <property type="entry name" value="LRR_dom_sf"/>
</dbReference>
<accession>A0A0V0QEI0</accession>
<dbReference type="OrthoDB" id="433501at2759"/>
<gene>
    <name evidence="2" type="ORF">PPERSA_00852</name>
</gene>
<name>A0A0V0QEI0_PSEPJ</name>
<dbReference type="PANTHER" id="PTHR46759">
    <property type="entry name" value="LEUCINE-RICH REPEAT-CONTAINING PROTEIN 72"/>
    <property type="match status" value="1"/>
</dbReference>
<dbReference type="InterPro" id="IPR042655">
    <property type="entry name" value="LRC72"/>
</dbReference>
<dbReference type="PANTHER" id="PTHR46759:SF1">
    <property type="entry name" value="LEUCINE-RICH REPEAT-CONTAINING PROTEIN 72"/>
    <property type="match status" value="1"/>
</dbReference>
<feature type="compositionally biased region" description="Basic residues" evidence="1">
    <location>
        <begin position="529"/>
        <end position="539"/>
    </location>
</feature>
<organism evidence="2 3">
    <name type="scientific">Pseudocohnilembus persalinus</name>
    <name type="common">Ciliate</name>
    <dbReference type="NCBI Taxonomy" id="266149"/>
    <lineage>
        <taxon>Eukaryota</taxon>
        <taxon>Sar</taxon>
        <taxon>Alveolata</taxon>
        <taxon>Ciliophora</taxon>
        <taxon>Intramacronucleata</taxon>
        <taxon>Oligohymenophorea</taxon>
        <taxon>Scuticociliatia</taxon>
        <taxon>Philasterida</taxon>
        <taxon>Pseudocohnilembidae</taxon>
        <taxon>Pseudocohnilembus</taxon>
    </lineage>
</organism>
<dbReference type="SUPFAM" id="SSF52058">
    <property type="entry name" value="L domain-like"/>
    <property type="match status" value="1"/>
</dbReference>
<reference evidence="2 3" key="1">
    <citation type="journal article" date="2015" name="Sci. Rep.">
        <title>Genome of the facultative scuticociliatosis pathogen Pseudocohnilembus persalinus provides insight into its virulence through horizontal gene transfer.</title>
        <authorList>
            <person name="Xiong J."/>
            <person name="Wang G."/>
            <person name="Cheng J."/>
            <person name="Tian M."/>
            <person name="Pan X."/>
            <person name="Warren A."/>
            <person name="Jiang C."/>
            <person name="Yuan D."/>
            <person name="Miao W."/>
        </authorList>
    </citation>
    <scope>NUCLEOTIDE SEQUENCE [LARGE SCALE GENOMIC DNA]</scope>
    <source>
        <strain evidence="2">36N120E</strain>
    </source>
</reference>
<proteinExistence type="predicted"/>
<feature type="region of interest" description="Disordered" evidence="1">
    <location>
        <begin position="506"/>
        <end position="566"/>
    </location>
</feature>
<dbReference type="InParanoid" id="A0A0V0QEI0"/>
<protein>
    <submittedName>
        <fullName evidence="2">Uncharacterized protein</fullName>
    </submittedName>
</protein>
<dbReference type="EMBL" id="LDAU01000183">
    <property type="protein sequence ID" value="KRX00625.1"/>
    <property type="molecule type" value="Genomic_DNA"/>
</dbReference>
<evidence type="ECO:0000313" key="2">
    <source>
        <dbReference type="EMBL" id="KRX00625.1"/>
    </source>
</evidence>
<sequence>MKHLQQNQQELNEIQDNNQWIRDEDLEARNFRSFGQLFWQKIKEELRMEILQENKPRQILKLYEISPEDININLQEVKKWSIQNEILYNQLLENGFADFICNKQNLKEIYEELVFNDENITEMDQELKKLVNLQILRLTKNFIKRVENIPQKLRELYLFQNQISIISPKIQSENLVYLGLGYNKLSDEAIQTIGYQLPNLLCLDLCYNDLCMIDILIESLQILKQLKMLTTYGNPISLLPNYHKAMVHAFPQLVFFDEVKIGKLNEGKQSIGFYLDDELNKKPNIEDKNQIDLDAKIDFDKFNQQMGQLITQFNVKFQALQLENPEGVILDKDNYNEELIRDNPLRFSTHFWIQLCIDKQNVIKSEKISLELQFKDENEKSRIDFKFQQNEIFQIDSISRDLIRRGFLVKLFKSEPVLQLNPETEENEPVLDEQNLPKINDNILIGICRLETKNWLKDTSSERHIQQKFKLFSGDLERVPEFYVPLDNELQLVKQNGEKIQQMIKEREEKMKPVEPEEINDPKGAKNKKDTKKAAKKKETKKEPKKDTKKKGGKNQQDQEEDSSIKLLDWPLNEREIIIDSENNIYLNIYEPYLLALEAQLI</sequence>